<proteinExistence type="predicted"/>
<comment type="caution">
    <text evidence="1">The sequence shown here is derived from an EMBL/GenBank/DDBJ whole genome shotgun (WGS) entry which is preliminary data.</text>
</comment>
<dbReference type="AlphaFoldDB" id="X1BNJ7"/>
<name>X1BNJ7_9ZZZZ</name>
<sequence>MKKSNKRTEGKEMKGKKKRRASLSFIIFTILIPLLFLTPTAWANSQISMSFDPRPNEPPAHPINIYPSDGATDIEIPVTLQVSVYDESSSTVDVYFYNGLDNASIGVDYDVSADWSTATVMWSGLQYETNYSWYVVVNDSEYENASETWIFATSPNQPSIIYNNEYPQNTSTNIEVSVTCHIEVSDEDADLMTIYWYENSTGSWVLRQTNSSVGNGTYYWTFSQ</sequence>
<reference evidence="1" key="1">
    <citation type="journal article" date="2014" name="Front. Microbiol.">
        <title>High frequency of phylogenetically diverse reductive dehalogenase-homologous genes in deep subseafloor sedimentary metagenomes.</title>
        <authorList>
            <person name="Kawai M."/>
            <person name="Futagami T."/>
            <person name="Toyoda A."/>
            <person name="Takaki Y."/>
            <person name="Nishi S."/>
            <person name="Hori S."/>
            <person name="Arai W."/>
            <person name="Tsubouchi T."/>
            <person name="Morono Y."/>
            <person name="Uchiyama I."/>
            <person name="Ito T."/>
            <person name="Fujiyama A."/>
            <person name="Inagaki F."/>
            <person name="Takami H."/>
        </authorList>
    </citation>
    <scope>NUCLEOTIDE SEQUENCE</scope>
    <source>
        <strain evidence="1">Expedition CK06-06</strain>
    </source>
</reference>
<accession>X1BNJ7</accession>
<organism evidence="1">
    <name type="scientific">marine sediment metagenome</name>
    <dbReference type="NCBI Taxonomy" id="412755"/>
    <lineage>
        <taxon>unclassified sequences</taxon>
        <taxon>metagenomes</taxon>
        <taxon>ecological metagenomes</taxon>
    </lineage>
</organism>
<feature type="non-terminal residue" evidence="1">
    <location>
        <position position="224"/>
    </location>
</feature>
<gene>
    <name evidence="1" type="ORF">S01H4_37083</name>
</gene>
<evidence type="ECO:0000313" key="1">
    <source>
        <dbReference type="EMBL" id="GAG97454.1"/>
    </source>
</evidence>
<dbReference type="EMBL" id="BART01019887">
    <property type="protein sequence ID" value="GAG97454.1"/>
    <property type="molecule type" value="Genomic_DNA"/>
</dbReference>
<protein>
    <submittedName>
        <fullName evidence="1">Uncharacterized protein</fullName>
    </submittedName>
</protein>